<name>A0A1T3NPM4_9ACTN</name>
<dbReference type="SUPFAM" id="SSF56645">
    <property type="entry name" value="Acyl-CoA dehydrogenase NM domain-like"/>
    <property type="match status" value="1"/>
</dbReference>
<evidence type="ECO:0000259" key="8">
    <source>
        <dbReference type="Pfam" id="PF22924"/>
    </source>
</evidence>
<dbReference type="AlphaFoldDB" id="A0A1T3NPM4"/>
<dbReference type="OrthoDB" id="1144545at2"/>
<evidence type="ECO:0000256" key="1">
    <source>
        <dbReference type="ARBA" id="ARBA00001974"/>
    </source>
</evidence>
<dbReference type="Pfam" id="PF22924">
    <property type="entry name" value="ACOX_C_alpha1"/>
    <property type="match status" value="1"/>
</dbReference>
<dbReference type="Pfam" id="PF01756">
    <property type="entry name" value="ACOX"/>
    <property type="match status" value="1"/>
</dbReference>
<keyword evidence="10" id="KW-1185">Reference proteome</keyword>
<dbReference type="Proteomes" id="UP000190037">
    <property type="component" value="Unassembled WGS sequence"/>
</dbReference>
<gene>
    <name evidence="9" type="ORF">B4N89_31635</name>
</gene>
<dbReference type="InterPro" id="IPR002655">
    <property type="entry name" value="Acyl-CoA_oxidase_C"/>
</dbReference>
<dbReference type="RefSeq" id="WP_078979916.1">
    <property type="nucleotide sequence ID" value="NZ_MWQN01000002.1"/>
</dbReference>
<dbReference type="InterPro" id="IPR046373">
    <property type="entry name" value="Acyl-CoA_Oxase/DH_mid-dom_sf"/>
</dbReference>
<dbReference type="EMBL" id="MWQN01000002">
    <property type="protein sequence ID" value="OPC78718.1"/>
    <property type="molecule type" value="Genomic_DNA"/>
</dbReference>
<evidence type="ECO:0000313" key="10">
    <source>
        <dbReference type="Proteomes" id="UP000190037"/>
    </source>
</evidence>
<dbReference type="InterPro" id="IPR055060">
    <property type="entry name" value="ACOX_C_alpha1"/>
</dbReference>
<dbReference type="InterPro" id="IPR009100">
    <property type="entry name" value="AcylCoA_DH/oxidase_NM_dom_sf"/>
</dbReference>
<proteinExistence type="inferred from homology"/>
<accession>A0A1T3NPM4</accession>
<dbReference type="GO" id="GO:0071949">
    <property type="term" value="F:FAD binding"/>
    <property type="evidence" value="ECO:0007669"/>
    <property type="project" value="InterPro"/>
</dbReference>
<feature type="region of interest" description="Disordered" evidence="6">
    <location>
        <begin position="1"/>
        <end position="22"/>
    </location>
</feature>
<reference evidence="9 10" key="1">
    <citation type="submission" date="2017-03" db="EMBL/GenBank/DDBJ databases">
        <title>Draft genome sequence of Streptomyces scabrisporus NF3, endophyte isolated from Amphipterygium adstringens.</title>
        <authorList>
            <person name="Vazquez M."/>
            <person name="Ceapa C.D."/>
            <person name="Rodriguez Luna D."/>
            <person name="Sanchez Esquivel S."/>
        </authorList>
    </citation>
    <scope>NUCLEOTIDE SEQUENCE [LARGE SCALE GENOMIC DNA]</scope>
    <source>
        <strain evidence="9 10">NF3</strain>
    </source>
</reference>
<evidence type="ECO:0000256" key="6">
    <source>
        <dbReference type="SAM" id="MobiDB-lite"/>
    </source>
</evidence>
<comment type="caution">
    <text evidence="9">The sequence shown here is derived from an EMBL/GenBank/DDBJ whole genome shotgun (WGS) entry which is preliminary data.</text>
</comment>
<evidence type="ECO:0000256" key="4">
    <source>
        <dbReference type="ARBA" id="ARBA00022827"/>
    </source>
</evidence>
<dbReference type="STRING" id="159449.B4N89_31635"/>
<evidence type="ECO:0000313" key="9">
    <source>
        <dbReference type="EMBL" id="OPC78718.1"/>
    </source>
</evidence>
<keyword evidence="4" id="KW-0274">FAD</keyword>
<dbReference type="GO" id="GO:0005504">
    <property type="term" value="F:fatty acid binding"/>
    <property type="evidence" value="ECO:0007669"/>
    <property type="project" value="TreeGrafter"/>
</dbReference>
<dbReference type="Gene3D" id="2.40.110.10">
    <property type="entry name" value="Butyryl-CoA Dehydrogenase, subunit A, domain 2"/>
    <property type="match status" value="1"/>
</dbReference>
<dbReference type="PANTHER" id="PTHR10909:SF250">
    <property type="entry name" value="PEROXISOMAL ACYL-COENZYME A OXIDASE 1"/>
    <property type="match status" value="1"/>
</dbReference>
<keyword evidence="3" id="KW-0285">Flavoprotein</keyword>
<dbReference type="GO" id="GO:0055088">
    <property type="term" value="P:lipid homeostasis"/>
    <property type="evidence" value="ECO:0007669"/>
    <property type="project" value="TreeGrafter"/>
</dbReference>
<dbReference type="GO" id="GO:0003997">
    <property type="term" value="F:acyl-CoA oxidase activity"/>
    <property type="evidence" value="ECO:0007669"/>
    <property type="project" value="InterPro"/>
</dbReference>
<comment type="similarity">
    <text evidence="2">Belongs to the acyl-CoA oxidase family.</text>
</comment>
<dbReference type="InterPro" id="IPR012258">
    <property type="entry name" value="Acyl-CoA_oxidase"/>
</dbReference>
<dbReference type="Gene3D" id="1.20.140.10">
    <property type="entry name" value="Butyryl-CoA Dehydrogenase, subunit A, domain 3"/>
    <property type="match status" value="2"/>
</dbReference>
<sequence>MTEHARRAALGHTPAPPPEPAFPDPAKLFADMLFDPPAGPDAAIAGPARDALTYRRVRWLHERISGEDPLLHHPAYLRELLELAAMVDPSVFHVLFLHHCMTLGPALDFGASPEDIAGLALGPAIGAALMTEVGLGNSSAGIRTEAVWDPVGEAFDLHTPDAGASKYPPNVGLRGVPRVAVVGARIVVDGVGRGTGLFLVPLRDAAGPCQGVVITPRPPTGLLPLDYAAVRFDHVRVPAARWLRDGATITVPGGHHDPLDPAARSRRSQGQSRFAWGAIATGMAAVTRAATAIALAHAHRRRTVGRFDPQTPALAHRNQQRALFGAHAAALTATVLARRATDLCWRLPVHRAADRGLPPATMRTASLLKVTTDRLAEQAVSRCRRACGAFGFFAENRLIDYQGLAMAFNAAGGDNQLILLDAGWSMATGVEYEPPAAPDDPQAPDASGRSAAPLERHGWAGLFRARERLLHEELVERLRIGAERGTDPFVLRNDCADAAERLGEAHAARITVEALIHDARSMFGHRVAEPVLDDLCLLRVLEEVSAHDGRLLAAGLLTVDEVRTLSARIDAVCARLAPHARALIDLLDVPPGLVRGALAGDDPIGDLTT</sequence>
<feature type="domain" description="Acyl-CoA oxidase C-alpha1" evidence="8">
    <location>
        <begin position="279"/>
        <end position="421"/>
    </location>
</feature>
<keyword evidence="5" id="KW-0560">Oxidoreductase</keyword>
<dbReference type="InterPro" id="IPR036250">
    <property type="entry name" value="AcylCo_DH-like_C"/>
</dbReference>
<feature type="region of interest" description="Disordered" evidence="6">
    <location>
        <begin position="433"/>
        <end position="452"/>
    </location>
</feature>
<evidence type="ECO:0000256" key="3">
    <source>
        <dbReference type="ARBA" id="ARBA00022630"/>
    </source>
</evidence>
<protein>
    <submittedName>
        <fullName evidence="9">Uncharacterized protein</fullName>
    </submittedName>
</protein>
<evidence type="ECO:0000256" key="5">
    <source>
        <dbReference type="ARBA" id="ARBA00023002"/>
    </source>
</evidence>
<evidence type="ECO:0000256" key="2">
    <source>
        <dbReference type="ARBA" id="ARBA00006288"/>
    </source>
</evidence>
<evidence type="ECO:0000259" key="7">
    <source>
        <dbReference type="Pfam" id="PF01756"/>
    </source>
</evidence>
<comment type="cofactor">
    <cofactor evidence="1">
        <name>FAD</name>
        <dbReference type="ChEBI" id="CHEBI:57692"/>
    </cofactor>
</comment>
<dbReference type="SUPFAM" id="SSF47203">
    <property type="entry name" value="Acyl-CoA dehydrogenase C-terminal domain-like"/>
    <property type="match status" value="2"/>
</dbReference>
<organism evidence="9 10">
    <name type="scientific">Embleya scabrispora</name>
    <dbReference type="NCBI Taxonomy" id="159449"/>
    <lineage>
        <taxon>Bacteria</taxon>
        <taxon>Bacillati</taxon>
        <taxon>Actinomycetota</taxon>
        <taxon>Actinomycetes</taxon>
        <taxon>Kitasatosporales</taxon>
        <taxon>Streptomycetaceae</taxon>
        <taxon>Embleya</taxon>
    </lineage>
</organism>
<dbReference type="GO" id="GO:0033540">
    <property type="term" value="P:fatty acid beta-oxidation using acyl-CoA oxidase"/>
    <property type="evidence" value="ECO:0007669"/>
    <property type="project" value="TreeGrafter"/>
</dbReference>
<feature type="domain" description="Acyl-CoA oxidase C-terminal" evidence="7">
    <location>
        <begin position="464"/>
        <end position="590"/>
    </location>
</feature>
<dbReference type="PANTHER" id="PTHR10909">
    <property type="entry name" value="ELECTRON TRANSPORT OXIDOREDUCTASE"/>
    <property type="match status" value="1"/>
</dbReference>